<organism evidence="1">
    <name type="scientific">marine sediment metagenome</name>
    <dbReference type="NCBI Taxonomy" id="412755"/>
    <lineage>
        <taxon>unclassified sequences</taxon>
        <taxon>metagenomes</taxon>
        <taxon>ecological metagenomes</taxon>
    </lineage>
</organism>
<dbReference type="AlphaFoldDB" id="X1DIK0"/>
<proteinExistence type="predicted"/>
<reference evidence="1" key="1">
    <citation type="journal article" date="2014" name="Front. Microbiol.">
        <title>High frequency of phylogenetically diverse reductive dehalogenase-homologous genes in deep subseafloor sedimentary metagenomes.</title>
        <authorList>
            <person name="Kawai M."/>
            <person name="Futagami T."/>
            <person name="Toyoda A."/>
            <person name="Takaki Y."/>
            <person name="Nishi S."/>
            <person name="Hori S."/>
            <person name="Arai W."/>
            <person name="Tsubouchi T."/>
            <person name="Morono Y."/>
            <person name="Uchiyama I."/>
            <person name="Ito T."/>
            <person name="Fujiyama A."/>
            <person name="Inagaki F."/>
            <person name="Takami H."/>
        </authorList>
    </citation>
    <scope>NUCLEOTIDE SEQUENCE</scope>
    <source>
        <strain evidence="1">Expedition CK06-06</strain>
    </source>
</reference>
<name>X1DIK0_9ZZZZ</name>
<evidence type="ECO:0000313" key="1">
    <source>
        <dbReference type="EMBL" id="GAH20716.1"/>
    </source>
</evidence>
<accession>X1DIK0</accession>
<dbReference type="EMBL" id="BARU01003124">
    <property type="protein sequence ID" value="GAH20716.1"/>
    <property type="molecule type" value="Genomic_DNA"/>
</dbReference>
<sequence length="65" mass="7411">MKVVQLKAKWDPKPDFKLGSKDIDGKLTYLGSQVWRGPHISVVDKEKPKILPNEVLIRVKRCGIL</sequence>
<comment type="caution">
    <text evidence="1">The sequence shown here is derived from an EMBL/GenBank/DDBJ whole genome shotgun (WGS) entry which is preliminary data.</text>
</comment>
<gene>
    <name evidence="1" type="ORF">S03H2_06942</name>
</gene>
<dbReference type="Gene3D" id="3.90.180.10">
    <property type="entry name" value="Medium-chain alcohol dehydrogenases, catalytic domain"/>
    <property type="match status" value="1"/>
</dbReference>
<protein>
    <submittedName>
        <fullName evidence="1">Uncharacterized protein</fullName>
    </submittedName>
</protein>